<gene>
    <name evidence="2" type="ORF">ETP43_16510</name>
</gene>
<dbReference type="AlphaFoldDB" id="A0A4Q1RD88"/>
<dbReference type="SUPFAM" id="SSF81606">
    <property type="entry name" value="PP2C-like"/>
    <property type="match status" value="1"/>
</dbReference>
<dbReference type="SMART" id="SM00331">
    <property type="entry name" value="PP2C_SIG"/>
    <property type="match status" value="1"/>
</dbReference>
<keyword evidence="3" id="KW-1185">Reference proteome</keyword>
<name>A0A4Q1RD88_9FIRM</name>
<accession>A0A4Q1RD88</accession>
<reference evidence="2 3" key="1">
    <citation type="submission" date="2019-01" db="EMBL/GenBank/DDBJ databases">
        <title>Blautia sp. nov. KGMB01111 isolated human feces.</title>
        <authorList>
            <person name="Park J.-E."/>
            <person name="Kim J.-S."/>
            <person name="Park S.-H."/>
        </authorList>
    </citation>
    <scope>NUCLEOTIDE SEQUENCE [LARGE SCALE GENOMIC DNA]</scope>
    <source>
        <strain evidence="2 3">KGMB01111</strain>
    </source>
</reference>
<organism evidence="2 3">
    <name type="scientific">Blautia faecicola</name>
    <dbReference type="NCBI Taxonomy" id="2509240"/>
    <lineage>
        <taxon>Bacteria</taxon>
        <taxon>Bacillati</taxon>
        <taxon>Bacillota</taxon>
        <taxon>Clostridia</taxon>
        <taxon>Lachnospirales</taxon>
        <taxon>Lachnospiraceae</taxon>
        <taxon>Blautia</taxon>
    </lineage>
</organism>
<dbReference type="PROSITE" id="PS51746">
    <property type="entry name" value="PPM_2"/>
    <property type="match status" value="1"/>
</dbReference>
<evidence type="ECO:0000313" key="3">
    <source>
        <dbReference type="Proteomes" id="UP000290106"/>
    </source>
</evidence>
<evidence type="ECO:0000313" key="2">
    <source>
        <dbReference type="EMBL" id="RXS72580.1"/>
    </source>
</evidence>
<proteinExistence type="predicted"/>
<protein>
    <submittedName>
        <fullName evidence="2">Serine/threonine-protein phosphatase</fullName>
    </submittedName>
</protein>
<dbReference type="EMBL" id="SDKC01000002">
    <property type="protein sequence ID" value="RXS72580.1"/>
    <property type="molecule type" value="Genomic_DNA"/>
</dbReference>
<sequence length="263" mass="29292">MHKYTVAAHTDVGVVKKINQDSLLIEIAETDIGQILLAAVCDGMGGLSQGEIASAIMTRAIGEWFENSLAASICKSGSMISFDTFRVQYDFMIRQTGKKIAKEAVAESGTTICALLCAGGTYYTANVGDSRIYKTQNNQLLQLTKDQTVVQMQYEAGKITKEEMETHPQRSVLLQCVGATDHIIPVYGHGTYTDGDRFLLCSDGFRHKVSITELREVCCREQTMTKQQMEKELIRLTSLLKTRKERDNISSLLIQVEKQSRFS</sequence>
<dbReference type="RefSeq" id="WP_129259696.1">
    <property type="nucleotide sequence ID" value="NZ_SDKC01000002.1"/>
</dbReference>
<dbReference type="SMART" id="SM00332">
    <property type="entry name" value="PP2Cc"/>
    <property type="match status" value="1"/>
</dbReference>
<dbReference type="InterPro" id="IPR001932">
    <property type="entry name" value="PPM-type_phosphatase-like_dom"/>
</dbReference>
<comment type="caution">
    <text evidence="2">The sequence shown here is derived from an EMBL/GenBank/DDBJ whole genome shotgun (WGS) entry which is preliminary data.</text>
</comment>
<dbReference type="OrthoDB" id="9801841at2"/>
<dbReference type="Proteomes" id="UP000290106">
    <property type="component" value="Unassembled WGS sequence"/>
</dbReference>
<dbReference type="Pfam" id="PF13672">
    <property type="entry name" value="PP2C_2"/>
    <property type="match status" value="1"/>
</dbReference>
<evidence type="ECO:0000259" key="1">
    <source>
        <dbReference type="PROSITE" id="PS51746"/>
    </source>
</evidence>
<dbReference type="CDD" id="cd00143">
    <property type="entry name" value="PP2Cc"/>
    <property type="match status" value="1"/>
</dbReference>
<feature type="domain" description="PPM-type phosphatase" evidence="1">
    <location>
        <begin position="5"/>
        <end position="256"/>
    </location>
</feature>
<dbReference type="InterPro" id="IPR036457">
    <property type="entry name" value="PPM-type-like_dom_sf"/>
</dbReference>
<dbReference type="Gene3D" id="3.60.40.10">
    <property type="entry name" value="PPM-type phosphatase domain"/>
    <property type="match status" value="1"/>
</dbReference>